<dbReference type="AlphaFoldDB" id="A0A0C4DUF2"/>
<reference evidence="4" key="4">
    <citation type="journal article" date="2015" name="G3 (Bethesda)">
        <title>Genome sequences of three phytopathogenic species of the Magnaporthaceae family of fungi.</title>
        <authorList>
            <person name="Okagaki L.H."/>
            <person name="Nunes C.C."/>
            <person name="Sailsbery J."/>
            <person name="Clay B."/>
            <person name="Brown D."/>
            <person name="John T."/>
            <person name="Oh Y."/>
            <person name="Young N."/>
            <person name="Fitzgerald M."/>
            <person name="Haas B.J."/>
            <person name="Zeng Q."/>
            <person name="Young S."/>
            <person name="Adiconis X."/>
            <person name="Fan L."/>
            <person name="Levin J.Z."/>
            <person name="Mitchell T.K."/>
            <person name="Okubara P.A."/>
            <person name="Farman M.L."/>
            <person name="Kohn L.M."/>
            <person name="Birren B."/>
            <person name="Ma L.-J."/>
            <person name="Dean R.A."/>
        </authorList>
    </citation>
    <scope>NUCLEOTIDE SEQUENCE</scope>
    <source>
        <strain evidence="4">ATCC 64411 / 73-15</strain>
    </source>
</reference>
<dbReference type="EnsemblFungi" id="MAPG_03592T0">
    <property type="protein sequence ID" value="MAPG_03592T0"/>
    <property type="gene ID" value="MAPG_03592"/>
</dbReference>
<protein>
    <recommendedName>
        <fullName evidence="2">Protein kinase domain-containing protein</fullName>
    </recommendedName>
</protein>
<evidence type="ECO:0000313" key="3">
    <source>
        <dbReference type="EMBL" id="KLU84551.1"/>
    </source>
</evidence>
<dbReference type="Gene3D" id="1.10.510.10">
    <property type="entry name" value="Transferase(Phosphotransferase) domain 1"/>
    <property type="match status" value="1"/>
</dbReference>
<dbReference type="GO" id="GO:0005524">
    <property type="term" value="F:ATP binding"/>
    <property type="evidence" value="ECO:0007669"/>
    <property type="project" value="InterPro"/>
</dbReference>
<dbReference type="VEuPathDB" id="FungiDB:MAPG_03592"/>
<organism evidence="4 5">
    <name type="scientific">Magnaporthiopsis poae (strain ATCC 64411 / 73-15)</name>
    <name type="common">Kentucky bluegrass fungus</name>
    <name type="synonym">Magnaporthe poae</name>
    <dbReference type="NCBI Taxonomy" id="644358"/>
    <lineage>
        <taxon>Eukaryota</taxon>
        <taxon>Fungi</taxon>
        <taxon>Dikarya</taxon>
        <taxon>Ascomycota</taxon>
        <taxon>Pezizomycotina</taxon>
        <taxon>Sordariomycetes</taxon>
        <taxon>Sordariomycetidae</taxon>
        <taxon>Magnaporthales</taxon>
        <taxon>Magnaporthaceae</taxon>
        <taxon>Magnaporthiopsis</taxon>
    </lineage>
</organism>
<dbReference type="GO" id="GO:0004674">
    <property type="term" value="F:protein serine/threonine kinase activity"/>
    <property type="evidence" value="ECO:0007669"/>
    <property type="project" value="TreeGrafter"/>
</dbReference>
<feature type="region of interest" description="Disordered" evidence="1">
    <location>
        <begin position="519"/>
        <end position="546"/>
    </location>
</feature>
<reference evidence="4" key="5">
    <citation type="submission" date="2015-06" db="UniProtKB">
        <authorList>
            <consortium name="EnsemblFungi"/>
        </authorList>
    </citation>
    <scope>IDENTIFICATION</scope>
    <source>
        <strain evidence="4">ATCC 64411</strain>
    </source>
</reference>
<dbReference type="InterPro" id="IPR000719">
    <property type="entry name" value="Prot_kinase_dom"/>
</dbReference>
<reference evidence="3" key="1">
    <citation type="submission" date="2010-05" db="EMBL/GenBank/DDBJ databases">
        <title>The Genome Sequence of Magnaporthe poae strain ATCC 64411.</title>
        <authorList>
            <consortium name="The Broad Institute Genome Sequencing Platform"/>
            <consortium name="Broad Institute Genome Sequencing Center for Infectious Disease"/>
            <person name="Ma L.-J."/>
            <person name="Dead R."/>
            <person name="Young S."/>
            <person name="Zeng Q."/>
            <person name="Koehrsen M."/>
            <person name="Alvarado L."/>
            <person name="Berlin A."/>
            <person name="Chapman S.B."/>
            <person name="Chen Z."/>
            <person name="Freedman E."/>
            <person name="Gellesch M."/>
            <person name="Goldberg J."/>
            <person name="Griggs A."/>
            <person name="Gujja S."/>
            <person name="Heilman E.R."/>
            <person name="Heiman D."/>
            <person name="Hepburn T."/>
            <person name="Howarth C."/>
            <person name="Jen D."/>
            <person name="Larson L."/>
            <person name="Mehta T."/>
            <person name="Neiman D."/>
            <person name="Pearson M."/>
            <person name="Roberts A."/>
            <person name="Saif S."/>
            <person name="Shea T."/>
            <person name="Shenoy N."/>
            <person name="Sisk P."/>
            <person name="Stolte C."/>
            <person name="Sykes S."/>
            <person name="Walk T."/>
            <person name="White J."/>
            <person name="Yandava C."/>
            <person name="Haas B."/>
            <person name="Nusbaum C."/>
            <person name="Birren B."/>
        </authorList>
    </citation>
    <scope>NUCLEOTIDE SEQUENCE</scope>
    <source>
        <strain evidence="3">ATCC 64411</strain>
    </source>
</reference>
<dbReference type="Proteomes" id="UP000011715">
    <property type="component" value="Unassembled WGS sequence"/>
</dbReference>
<dbReference type="PROSITE" id="PS50011">
    <property type="entry name" value="PROTEIN_KINASE_DOM"/>
    <property type="match status" value="1"/>
</dbReference>
<evidence type="ECO:0000313" key="5">
    <source>
        <dbReference type="Proteomes" id="UP000011715"/>
    </source>
</evidence>
<reference evidence="3" key="3">
    <citation type="submission" date="2011-03" db="EMBL/GenBank/DDBJ databases">
        <title>Annotation of Magnaporthe poae ATCC 64411.</title>
        <authorList>
            <person name="Ma L.-J."/>
            <person name="Dead R."/>
            <person name="Young S.K."/>
            <person name="Zeng Q."/>
            <person name="Gargeya S."/>
            <person name="Fitzgerald M."/>
            <person name="Haas B."/>
            <person name="Abouelleil A."/>
            <person name="Alvarado L."/>
            <person name="Arachchi H.M."/>
            <person name="Berlin A."/>
            <person name="Brown A."/>
            <person name="Chapman S.B."/>
            <person name="Chen Z."/>
            <person name="Dunbar C."/>
            <person name="Freedman E."/>
            <person name="Gearin G."/>
            <person name="Gellesch M."/>
            <person name="Goldberg J."/>
            <person name="Griggs A."/>
            <person name="Gujja S."/>
            <person name="Heiman D."/>
            <person name="Howarth C."/>
            <person name="Larson L."/>
            <person name="Lui A."/>
            <person name="MacDonald P.J.P."/>
            <person name="Mehta T."/>
            <person name="Montmayeur A."/>
            <person name="Murphy C."/>
            <person name="Neiman D."/>
            <person name="Pearson M."/>
            <person name="Priest M."/>
            <person name="Roberts A."/>
            <person name="Saif S."/>
            <person name="Shea T."/>
            <person name="Shenoy N."/>
            <person name="Sisk P."/>
            <person name="Stolte C."/>
            <person name="Sykes S."/>
            <person name="Yandava C."/>
            <person name="Wortman J."/>
            <person name="Nusbaum C."/>
            <person name="Birren B."/>
        </authorList>
    </citation>
    <scope>NUCLEOTIDE SEQUENCE</scope>
    <source>
        <strain evidence="3">ATCC 64411</strain>
    </source>
</reference>
<feature type="compositionally biased region" description="Basic residues" evidence="1">
    <location>
        <begin position="274"/>
        <end position="285"/>
    </location>
</feature>
<dbReference type="SUPFAM" id="SSF56112">
    <property type="entry name" value="Protein kinase-like (PK-like)"/>
    <property type="match status" value="1"/>
</dbReference>
<dbReference type="OMA" id="IAMIHEN"/>
<proteinExistence type="predicted"/>
<reference evidence="5" key="2">
    <citation type="submission" date="2010-05" db="EMBL/GenBank/DDBJ databases">
        <title>The genome sequence of Magnaporthe poae strain ATCC 64411.</title>
        <authorList>
            <person name="Ma L.-J."/>
            <person name="Dead R."/>
            <person name="Young S."/>
            <person name="Zeng Q."/>
            <person name="Koehrsen M."/>
            <person name="Alvarado L."/>
            <person name="Berlin A."/>
            <person name="Chapman S.B."/>
            <person name="Chen Z."/>
            <person name="Freedman E."/>
            <person name="Gellesch M."/>
            <person name="Goldberg J."/>
            <person name="Griggs A."/>
            <person name="Gujja S."/>
            <person name="Heilman E.R."/>
            <person name="Heiman D."/>
            <person name="Hepburn T."/>
            <person name="Howarth C."/>
            <person name="Jen D."/>
            <person name="Larson L."/>
            <person name="Mehta T."/>
            <person name="Neiman D."/>
            <person name="Pearson M."/>
            <person name="Roberts A."/>
            <person name="Saif S."/>
            <person name="Shea T."/>
            <person name="Shenoy N."/>
            <person name="Sisk P."/>
            <person name="Stolte C."/>
            <person name="Sykes S."/>
            <person name="Walk T."/>
            <person name="White J."/>
            <person name="Yandava C."/>
            <person name="Haas B."/>
            <person name="Nusbaum C."/>
            <person name="Birren B."/>
        </authorList>
    </citation>
    <scope>NUCLEOTIDE SEQUENCE [LARGE SCALE GENOMIC DNA]</scope>
    <source>
        <strain evidence="5">ATCC 64411 / 73-15</strain>
    </source>
</reference>
<dbReference type="PANTHER" id="PTHR24359:SF1">
    <property type="entry name" value="INHIBITOR OF NUCLEAR FACTOR KAPPA-B KINASE EPSILON SUBUNIT HOMOLOG 1-RELATED"/>
    <property type="match status" value="1"/>
</dbReference>
<feature type="domain" description="Protein kinase" evidence="2">
    <location>
        <begin position="720"/>
        <end position="1056"/>
    </location>
</feature>
<name>A0A0C4DUF2_MAGP6</name>
<evidence type="ECO:0000313" key="4">
    <source>
        <dbReference type="EnsemblFungi" id="MAPG_03592T0"/>
    </source>
</evidence>
<dbReference type="eggNOG" id="ENOG502R0TY">
    <property type="taxonomic scope" value="Eukaryota"/>
</dbReference>
<dbReference type="EMBL" id="GL876968">
    <property type="protein sequence ID" value="KLU84551.1"/>
    <property type="molecule type" value="Genomic_DNA"/>
</dbReference>
<dbReference type="EMBL" id="ADBL01000860">
    <property type="status" value="NOT_ANNOTATED_CDS"/>
    <property type="molecule type" value="Genomic_DNA"/>
</dbReference>
<dbReference type="PANTHER" id="PTHR24359">
    <property type="entry name" value="SERINE/THREONINE-PROTEIN KINASE SBK1"/>
    <property type="match status" value="1"/>
</dbReference>
<feature type="region of interest" description="Disordered" evidence="1">
    <location>
        <begin position="265"/>
        <end position="337"/>
    </location>
</feature>
<dbReference type="OrthoDB" id="5244431at2759"/>
<feature type="compositionally biased region" description="Polar residues" evidence="1">
    <location>
        <begin position="294"/>
        <end position="329"/>
    </location>
</feature>
<evidence type="ECO:0000259" key="2">
    <source>
        <dbReference type="PROSITE" id="PS50011"/>
    </source>
</evidence>
<accession>A0A0C4DUF2</accession>
<keyword evidence="5" id="KW-1185">Reference proteome</keyword>
<dbReference type="InterPro" id="IPR011009">
    <property type="entry name" value="Kinase-like_dom_sf"/>
</dbReference>
<gene>
    <name evidence="3" type="ORF">MAPG_03592</name>
</gene>
<sequence>MDPPSVCTVIIQAAEREANVVEVRQTKTANLIKVFNPSKKVLYVARLDRIPRPPARSRAIDSLWEAVMMESLGDHTQNINNNIEYGCQSRKISTRASVLEPELILTGQGSASSSCHVSLSPNIWFRCGSSWVERLAKMEVKDLTWPRTYGLGDKIRVGLRAAVPASNPEFPVPPGLSSSTRGFALAKGLTMFLHVERPATASRHLRPSGCGLVCSITIKRGDVIVYNGCSRIGGILSIKEASGAVRLVGVTSGHALLDEFLTTNLEGSDSDSRPHRRTGRVRSLFHPRERHDATTSPSRSSKAPSTHVTSINAPSMVSSLSRASSTTPPRASIGVEQIPQGDWDPVQNIYSLNWLGGGWETVTAFRPPFPPSRSEMLAPSSDFALLELATDFANTFSMGTGPAKCVDGLLLEGDIHKGDLHVILGPGEVVSGALLSERPSLFLRGRLFPTRKIQLEQPLNLGVSGCWVVQGDRLCDMIALIYEDEPFAYMITAEKLISDIEKTLGDKVEVSLPSHVASDPLAATDSPQHPDIPDAPATTDSFQRPDIDRITNQLTRALISSPMDETKYFLPRDELHEILDLARVQSCLQHLLPKTKDVEQLATYASSNGNKIFAILVLINKPECIVDFYRSRVFNHDLPLERSNENGADFRLVRESDLGDSQHGANIANTGGPFDDWRLSEIRQFDDYQWYMLAPCIESADDGTALHLIPFHRRTILPFTTYDASLGKDGVSGVYRARIHPAHQKLRELTDTDVAVVKFVDGSQIQPYHEPDDTYRVFPGSPPVKALAKFTFKCDCYLIFPWGRGGSLVDLWVANPMLPAITAQIKRWMLEECRGLARGIAMIHENKRSATRSEAPKGPTPIPQAPAVEQQFAELRGLRGDLKPENIFCFGFRRKEALGGRDVTEFDLRILDMEATALKWPNQNWAAVASSPYSAPEFEMGSSTSQAADIWALGCIYLEFITWLLFGYEAVGEFTEARMRGGGDDKFFVLPSGYGGKISAGVKPAVREWVKRLRSSPACTLALQEFLLLVEERVLDTRPGLRYSAYEVANGLVRILRLPISTQAIEDWTDWTPPSTLPTHY</sequence>
<dbReference type="STRING" id="644358.A0A0C4DUF2"/>
<evidence type="ECO:0000256" key="1">
    <source>
        <dbReference type="SAM" id="MobiDB-lite"/>
    </source>
</evidence>